<evidence type="ECO:0000256" key="1">
    <source>
        <dbReference type="SAM" id="MobiDB-lite"/>
    </source>
</evidence>
<feature type="region of interest" description="Disordered" evidence="1">
    <location>
        <begin position="18"/>
        <end position="54"/>
    </location>
</feature>
<name>U5VSE1_9ACTN</name>
<dbReference type="EMBL" id="CP006272">
    <property type="protein sequence ID" value="AGZ39732.1"/>
    <property type="molecule type" value="Genomic_DNA"/>
</dbReference>
<evidence type="ECO:0008006" key="5">
    <source>
        <dbReference type="Google" id="ProtNLM"/>
    </source>
</evidence>
<dbReference type="PATRIC" id="fig|1246995.3.peg.1473"/>
<organism evidence="3 4">
    <name type="scientific">Actinoplanes friuliensis DSM 7358</name>
    <dbReference type="NCBI Taxonomy" id="1246995"/>
    <lineage>
        <taxon>Bacteria</taxon>
        <taxon>Bacillati</taxon>
        <taxon>Actinomycetota</taxon>
        <taxon>Actinomycetes</taxon>
        <taxon>Micromonosporales</taxon>
        <taxon>Micromonosporaceae</taxon>
        <taxon>Actinoplanes</taxon>
    </lineage>
</organism>
<dbReference type="KEGG" id="afs:AFR_07215"/>
<feature type="compositionally biased region" description="Basic and acidic residues" evidence="1">
    <location>
        <begin position="135"/>
        <end position="147"/>
    </location>
</feature>
<feature type="region of interest" description="Disordered" evidence="1">
    <location>
        <begin position="132"/>
        <end position="182"/>
    </location>
</feature>
<dbReference type="Proteomes" id="UP000017746">
    <property type="component" value="Chromosome"/>
</dbReference>
<proteinExistence type="predicted"/>
<evidence type="ECO:0000313" key="3">
    <source>
        <dbReference type="EMBL" id="AGZ39732.1"/>
    </source>
</evidence>
<evidence type="ECO:0000313" key="4">
    <source>
        <dbReference type="Proteomes" id="UP000017746"/>
    </source>
</evidence>
<feature type="compositionally biased region" description="Gly residues" evidence="1">
    <location>
        <begin position="19"/>
        <end position="32"/>
    </location>
</feature>
<dbReference type="STRING" id="1246995.AFR_07215"/>
<keyword evidence="4" id="KW-1185">Reference proteome</keyword>
<protein>
    <recommendedName>
        <fullName evidence="5">Lipoprotein</fullName>
    </recommendedName>
</protein>
<feature type="chain" id="PRO_5039375021" description="Lipoprotein" evidence="2">
    <location>
        <begin position="21"/>
        <end position="182"/>
    </location>
</feature>
<keyword evidence="2" id="KW-0732">Signal</keyword>
<evidence type="ECO:0000256" key="2">
    <source>
        <dbReference type="SAM" id="SignalP"/>
    </source>
</evidence>
<gene>
    <name evidence="3" type="ORF">AFR_07215</name>
</gene>
<accession>U5VSE1</accession>
<dbReference type="PROSITE" id="PS51257">
    <property type="entry name" value="PROKAR_LIPOPROTEIN"/>
    <property type="match status" value="1"/>
</dbReference>
<feature type="signal peptide" evidence="2">
    <location>
        <begin position="1"/>
        <end position="20"/>
    </location>
</feature>
<sequence length="182" mass="18763">MRTWKVLALGLLLTASAAGCGGPTGDDGGVASVGGTPTASSNATTSKERDEDAPLKFSQCMREQGLTWFPDPKPGGGLQIKIPQGTDKAKVDAAMVACKEWAPDGGQDGPADPERLERARQLAQCMRDNGIKNFPDPRPDGSIHVDGSKVGAGPGDPSFDKAEQACSKFAPGGGPEKQGEGE</sequence>
<dbReference type="HOGENOM" id="CLU_121458_1_0_11"/>
<reference evidence="3 4" key="1">
    <citation type="journal article" date="2014" name="J. Biotechnol.">
        <title>Complete genome sequence of the actinobacterium Actinoplanes friuliensis HAG 010964, producer of the lipopeptide antibiotic friulimycin.</title>
        <authorList>
            <person name="Ruckert C."/>
            <person name="Szczepanowski R."/>
            <person name="Albersmeier A."/>
            <person name="Goesmann A."/>
            <person name="Fischer N."/>
            <person name="Steinkamper A."/>
            <person name="Puhler A."/>
            <person name="Biener R."/>
            <person name="Schwartz D."/>
            <person name="Kalinowski J."/>
        </authorList>
    </citation>
    <scope>NUCLEOTIDE SEQUENCE [LARGE SCALE GENOMIC DNA]</scope>
    <source>
        <strain evidence="3 4">DSM 7358</strain>
    </source>
</reference>
<dbReference type="AlphaFoldDB" id="U5VSE1"/>
<dbReference type="eggNOG" id="ENOG50335GQ">
    <property type="taxonomic scope" value="Bacteria"/>
</dbReference>
<feature type="compositionally biased region" description="Polar residues" evidence="1">
    <location>
        <begin position="35"/>
        <end position="45"/>
    </location>
</feature>
<dbReference type="RefSeq" id="WP_023359263.1">
    <property type="nucleotide sequence ID" value="NC_022657.1"/>
</dbReference>